<dbReference type="InterPro" id="IPR044974">
    <property type="entry name" value="Disease_R_plants"/>
</dbReference>
<evidence type="ECO:0000313" key="2">
    <source>
        <dbReference type="Proteomes" id="UP001341840"/>
    </source>
</evidence>
<name>A0ABU6RVJ3_9FABA</name>
<keyword evidence="2" id="KW-1185">Reference proteome</keyword>
<dbReference type="Gene3D" id="1.10.8.430">
    <property type="entry name" value="Helical domain of apoptotic protease-activating factors"/>
    <property type="match status" value="1"/>
</dbReference>
<protein>
    <recommendedName>
        <fullName evidence="3">NB-ARC domain-containing protein</fullName>
    </recommendedName>
</protein>
<comment type="caution">
    <text evidence="1">The sequence shown here is derived from an EMBL/GenBank/DDBJ whole genome shotgun (WGS) entry which is preliminary data.</text>
</comment>
<accession>A0ABU6RVJ3</accession>
<proteinExistence type="predicted"/>
<dbReference type="EMBL" id="JASCZI010032240">
    <property type="protein sequence ID" value="MED6128042.1"/>
    <property type="molecule type" value="Genomic_DNA"/>
</dbReference>
<dbReference type="InterPro" id="IPR042197">
    <property type="entry name" value="Apaf_helical"/>
</dbReference>
<dbReference type="PANTHER" id="PTHR11017:SF271">
    <property type="entry name" value="DISEASE RESISTANCE PROTEIN (TIR-NBS-LRR CLASS) FAMILY"/>
    <property type="match status" value="1"/>
</dbReference>
<gene>
    <name evidence="1" type="ORF">PIB30_093863</name>
</gene>
<dbReference type="Proteomes" id="UP001341840">
    <property type="component" value="Unassembled WGS sequence"/>
</dbReference>
<evidence type="ECO:0000313" key="1">
    <source>
        <dbReference type="EMBL" id="MED6128042.1"/>
    </source>
</evidence>
<sequence>MAGVGKTTLAKTTYNQIRHDFDSAMFLPNIREMWENNQQVFLQELLLNGICKAGIAIKNIESGVALLKERPPKKDQLNALCGSRDWFGPGSEIIITTRDRRLLRKLGVDNINPVKDKDHHESLELFSWNAFKQASPLEEFAKLTEDVVAYCGGLPLALVTIGCQLFGKMKDEWETVLGGLKRRPHPDGLEMGDTFFVVPIFHHRGELVWNPLGELQYANGLVERFNLKR</sequence>
<dbReference type="InterPro" id="IPR027417">
    <property type="entry name" value="P-loop_NTPase"/>
</dbReference>
<dbReference type="PANTHER" id="PTHR11017">
    <property type="entry name" value="LEUCINE-RICH REPEAT-CONTAINING PROTEIN"/>
    <property type="match status" value="1"/>
</dbReference>
<evidence type="ECO:0008006" key="3">
    <source>
        <dbReference type="Google" id="ProtNLM"/>
    </source>
</evidence>
<dbReference type="Gene3D" id="3.40.50.300">
    <property type="entry name" value="P-loop containing nucleotide triphosphate hydrolases"/>
    <property type="match status" value="1"/>
</dbReference>
<dbReference type="SUPFAM" id="SSF52540">
    <property type="entry name" value="P-loop containing nucleoside triphosphate hydrolases"/>
    <property type="match status" value="1"/>
</dbReference>
<organism evidence="1 2">
    <name type="scientific">Stylosanthes scabra</name>
    <dbReference type="NCBI Taxonomy" id="79078"/>
    <lineage>
        <taxon>Eukaryota</taxon>
        <taxon>Viridiplantae</taxon>
        <taxon>Streptophyta</taxon>
        <taxon>Embryophyta</taxon>
        <taxon>Tracheophyta</taxon>
        <taxon>Spermatophyta</taxon>
        <taxon>Magnoliopsida</taxon>
        <taxon>eudicotyledons</taxon>
        <taxon>Gunneridae</taxon>
        <taxon>Pentapetalae</taxon>
        <taxon>rosids</taxon>
        <taxon>fabids</taxon>
        <taxon>Fabales</taxon>
        <taxon>Fabaceae</taxon>
        <taxon>Papilionoideae</taxon>
        <taxon>50 kb inversion clade</taxon>
        <taxon>dalbergioids sensu lato</taxon>
        <taxon>Dalbergieae</taxon>
        <taxon>Pterocarpus clade</taxon>
        <taxon>Stylosanthes</taxon>
    </lineage>
</organism>
<reference evidence="1 2" key="1">
    <citation type="journal article" date="2023" name="Plants (Basel)">
        <title>Bridging the Gap: Combining Genomics and Transcriptomics Approaches to Understand Stylosanthes scabra, an Orphan Legume from the Brazilian Caatinga.</title>
        <authorList>
            <person name="Ferreira-Neto J.R.C."/>
            <person name="da Silva M.D."/>
            <person name="Binneck E."/>
            <person name="de Melo N.F."/>
            <person name="da Silva R.H."/>
            <person name="de Melo A.L.T.M."/>
            <person name="Pandolfi V."/>
            <person name="Bustamante F.O."/>
            <person name="Brasileiro-Vidal A.C."/>
            <person name="Benko-Iseppon A.M."/>
        </authorList>
    </citation>
    <scope>NUCLEOTIDE SEQUENCE [LARGE SCALE GENOMIC DNA]</scope>
    <source>
        <tissue evidence="1">Leaves</tissue>
    </source>
</reference>